<feature type="region of interest" description="Disordered" evidence="1">
    <location>
        <begin position="1"/>
        <end position="68"/>
    </location>
</feature>
<feature type="compositionally biased region" description="Low complexity" evidence="1">
    <location>
        <begin position="295"/>
        <end position="304"/>
    </location>
</feature>
<feature type="compositionally biased region" description="Polar residues" evidence="1">
    <location>
        <begin position="18"/>
        <end position="27"/>
    </location>
</feature>
<dbReference type="GeneID" id="28828533"/>
<evidence type="ECO:0000313" key="2">
    <source>
        <dbReference type="EMBL" id="KUJ10766.1"/>
    </source>
</evidence>
<feature type="compositionally biased region" description="Low complexity" evidence="1">
    <location>
        <begin position="238"/>
        <end position="249"/>
    </location>
</feature>
<evidence type="ECO:0000313" key="3">
    <source>
        <dbReference type="Proteomes" id="UP000070700"/>
    </source>
</evidence>
<feature type="region of interest" description="Disordered" evidence="1">
    <location>
        <begin position="134"/>
        <end position="153"/>
    </location>
</feature>
<evidence type="ECO:0000256" key="1">
    <source>
        <dbReference type="SAM" id="MobiDB-lite"/>
    </source>
</evidence>
<gene>
    <name evidence="2" type="ORF">LY89DRAFT_723346</name>
</gene>
<dbReference type="KEGG" id="psco:LY89DRAFT_723346"/>
<dbReference type="AlphaFoldDB" id="A0A194WS11"/>
<dbReference type="RefSeq" id="XP_018065121.1">
    <property type="nucleotide sequence ID" value="XM_018218807.1"/>
</dbReference>
<dbReference type="Proteomes" id="UP000070700">
    <property type="component" value="Unassembled WGS sequence"/>
</dbReference>
<reference evidence="2 3" key="1">
    <citation type="submission" date="2015-10" db="EMBL/GenBank/DDBJ databases">
        <title>Full genome of DAOMC 229536 Phialocephala scopiformis, a fungal endophyte of spruce producing the potent anti-insectan compound rugulosin.</title>
        <authorList>
            <consortium name="DOE Joint Genome Institute"/>
            <person name="Walker A.K."/>
            <person name="Frasz S.L."/>
            <person name="Seifert K.A."/>
            <person name="Miller J.D."/>
            <person name="Mondo S.J."/>
            <person name="Labutti K."/>
            <person name="Lipzen A."/>
            <person name="Dockter R."/>
            <person name="Kennedy M."/>
            <person name="Grigoriev I.V."/>
            <person name="Spatafora J.W."/>
        </authorList>
    </citation>
    <scope>NUCLEOTIDE SEQUENCE [LARGE SCALE GENOMIC DNA]</scope>
    <source>
        <strain evidence="2 3">CBS 120377</strain>
    </source>
</reference>
<sequence>MESPTRLRPRGSMPHVASQWNSGQHQRGSYDARLSTGKARKSTEYLRPIAIPPSRPGRQPRQSPGMSFLATPETERWDFGSIRHIRQHSSETKTPVSAVDSVFELPSATSYNSPNSSTHSSFIAELEDTSPMALRTQKPSVQRSSTASPAVSHSSMEFKCAEMTSRAVIKVVDETIAAIEETNRKLLSRAVAAEEAANQLREQNLELESKIKHYSNNHRPKTAPSQPPNGTRPHHRPSPSSYSQPRTSQMSINHDPTPLSTFNAQIDKLLLPQPPKRDSRPREPPPYPPVHSHSHSSSTPISAPTYIDLAPTTGTPTGLSAPPKHHQRPPPLPLQPRTPSHSNSNCPASFRSYSQTNLTISGPIPGSVSRHEVTYGGTPLSSSQRAKNISLEEARRRAKPLPPLGPMSPSVLKGVVEIGGGKERDEWGRVVEKEEVKKRGFGGFFKWRREKENIF</sequence>
<protein>
    <submittedName>
        <fullName evidence="2">Uncharacterized protein</fullName>
    </submittedName>
</protein>
<dbReference type="EMBL" id="KQ947428">
    <property type="protein sequence ID" value="KUJ10766.1"/>
    <property type="molecule type" value="Genomic_DNA"/>
</dbReference>
<feature type="region of interest" description="Disordered" evidence="1">
    <location>
        <begin position="214"/>
        <end position="346"/>
    </location>
</feature>
<proteinExistence type="predicted"/>
<accession>A0A194WS11</accession>
<feature type="compositionally biased region" description="Low complexity" evidence="1">
    <location>
        <begin position="56"/>
        <end position="65"/>
    </location>
</feature>
<feature type="compositionally biased region" description="Polar residues" evidence="1">
    <location>
        <begin position="250"/>
        <end position="264"/>
    </location>
</feature>
<name>A0A194WS11_MOLSC</name>
<organism evidence="2 3">
    <name type="scientific">Mollisia scopiformis</name>
    <name type="common">Conifer needle endophyte fungus</name>
    <name type="synonym">Phialocephala scopiformis</name>
    <dbReference type="NCBI Taxonomy" id="149040"/>
    <lineage>
        <taxon>Eukaryota</taxon>
        <taxon>Fungi</taxon>
        <taxon>Dikarya</taxon>
        <taxon>Ascomycota</taxon>
        <taxon>Pezizomycotina</taxon>
        <taxon>Leotiomycetes</taxon>
        <taxon>Helotiales</taxon>
        <taxon>Mollisiaceae</taxon>
        <taxon>Mollisia</taxon>
    </lineage>
</organism>
<dbReference type="InParanoid" id="A0A194WS11"/>
<dbReference type="OrthoDB" id="3553523at2759"/>
<feature type="compositionally biased region" description="Low complexity" evidence="1">
    <location>
        <begin position="144"/>
        <end position="153"/>
    </location>
</feature>
<keyword evidence="3" id="KW-1185">Reference proteome</keyword>